<sequence>MSDLLRLAASEPARAYVTALAAVQTHDDAAARVTALRAAAVAAKEMGRLGEGIELLTTALHTALGLPYQEAQVRMTLVGLLAARGDLAGALDAAERAAPLLEGTDAERLTANRACALARAGRLEEALGALPLLRSGRDPAALTGLLTNLGLARALRGELDAAQAVLAEAVDVASRTGLRHQAAMARVNLAFVVSRRGDVPSALHLYTVAEADLTGERLAQARLDRAETLISAGLPGEARPLLERTLADVARRGYACDAADGLLLLAHAELADGDPERAAATAERARAAFAAQERPGWALPAEHLLVRARWAGGDRSAVFLRAAVAAADRLARGGWDEAATEAWIISARLRMELGRPPRALPAGVECARARGPATSWPRSGCAWRVRRASCCWPGSGAARWPGVPSRCVRRATRPTPPRWRSCPPRAPPTPPPRRTVPSPRTSSPPRPNGSAGWSGPCRAWPAPGAGRPRGRAGTRRRCRRRWRGSPTPSATARCWSWCGSATTCTP</sequence>
<protein>
    <recommendedName>
        <fullName evidence="4">Tetratricopeptide repeat protein</fullName>
    </recommendedName>
</protein>
<evidence type="ECO:0008006" key="4">
    <source>
        <dbReference type="Google" id="ProtNLM"/>
    </source>
</evidence>
<proteinExistence type="predicted"/>
<dbReference type="SUPFAM" id="SSF48452">
    <property type="entry name" value="TPR-like"/>
    <property type="match status" value="2"/>
</dbReference>
<comment type="caution">
    <text evidence="2">The sequence shown here is derived from an EMBL/GenBank/DDBJ whole genome shotgun (WGS) entry which is preliminary data.</text>
</comment>
<dbReference type="InterPro" id="IPR011990">
    <property type="entry name" value="TPR-like_helical_dom_sf"/>
</dbReference>
<dbReference type="EMBL" id="BAABDO010000046">
    <property type="protein sequence ID" value="GAA4143409.1"/>
    <property type="molecule type" value="Genomic_DNA"/>
</dbReference>
<dbReference type="Gene3D" id="1.25.40.10">
    <property type="entry name" value="Tetratricopeptide repeat domain"/>
    <property type="match status" value="1"/>
</dbReference>
<keyword evidence="3" id="KW-1185">Reference proteome</keyword>
<dbReference type="Proteomes" id="UP001500266">
    <property type="component" value="Unassembled WGS sequence"/>
</dbReference>
<organism evidence="2 3">
    <name type="scientific">Actinomadura keratinilytica</name>
    <dbReference type="NCBI Taxonomy" id="547461"/>
    <lineage>
        <taxon>Bacteria</taxon>
        <taxon>Bacillati</taxon>
        <taxon>Actinomycetota</taxon>
        <taxon>Actinomycetes</taxon>
        <taxon>Streptosporangiales</taxon>
        <taxon>Thermomonosporaceae</taxon>
        <taxon>Actinomadura</taxon>
    </lineage>
</organism>
<dbReference type="RefSeq" id="WP_345022308.1">
    <property type="nucleotide sequence ID" value="NZ_BAABDO010000046.1"/>
</dbReference>
<reference evidence="3" key="1">
    <citation type="journal article" date="2019" name="Int. J. Syst. Evol. Microbiol.">
        <title>The Global Catalogue of Microorganisms (GCM) 10K type strain sequencing project: providing services to taxonomists for standard genome sequencing and annotation.</title>
        <authorList>
            <consortium name="The Broad Institute Genomics Platform"/>
            <consortium name="The Broad Institute Genome Sequencing Center for Infectious Disease"/>
            <person name="Wu L."/>
            <person name="Ma J."/>
        </authorList>
    </citation>
    <scope>NUCLEOTIDE SEQUENCE [LARGE SCALE GENOMIC DNA]</scope>
    <source>
        <strain evidence="3">JCM 17316</strain>
    </source>
</reference>
<accession>A0ABP7YY87</accession>
<name>A0ABP7YY87_9ACTN</name>
<feature type="compositionally biased region" description="Basic residues" evidence="1">
    <location>
        <begin position="468"/>
        <end position="483"/>
    </location>
</feature>
<feature type="region of interest" description="Disordered" evidence="1">
    <location>
        <begin position="407"/>
        <end position="489"/>
    </location>
</feature>
<gene>
    <name evidence="2" type="ORF">GCM10022416_33380</name>
</gene>
<feature type="compositionally biased region" description="Pro residues" evidence="1">
    <location>
        <begin position="424"/>
        <end position="434"/>
    </location>
</feature>
<evidence type="ECO:0000313" key="2">
    <source>
        <dbReference type="EMBL" id="GAA4143409.1"/>
    </source>
</evidence>
<evidence type="ECO:0000313" key="3">
    <source>
        <dbReference type="Proteomes" id="UP001500266"/>
    </source>
</evidence>
<evidence type="ECO:0000256" key="1">
    <source>
        <dbReference type="SAM" id="MobiDB-lite"/>
    </source>
</evidence>
<feature type="compositionally biased region" description="Low complexity" evidence="1">
    <location>
        <begin position="455"/>
        <end position="466"/>
    </location>
</feature>